<dbReference type="Pfam" id="PF01170">
    <property type="entry name" value="UPF0020"/>
    <property type="match status" value="1"/>
</dbReference>
<dbReference type="CDD" id="cd02440">
    <property type="entry name" value="AdoMet_MTases"/>
    <property type="match status" value="1"/>
</dbReference>
<feature type="compositionally biased region" description="Basic residues" evidence="3">
    <location>
        <begin position="419"/>
        <end position="430"/>
    </location>
</feature>
<feature type="region of interest" description="Disordered" evidence="3">
    <location>
        <begin position="270"/>
        <end position="290"/>
    </location>
</feature>
<dbReference type="PRINTS" id="PR00507">
    <property type="entry name" value="N12N6MTFRASE"/>
</dbReference>
<evidence type="ECO:0000259" key="4">
    <source>
        <dbReference type="Pfam" id="PF01170"/>
    </source>
</evidence>
<evidence type="ECO:0000259" key="5">
    <source>
        <dbReference type="Pfam" id="PF25904"/>
    </source>
</evidence>
<dbReference type="GO" id="GO:0008168">
    <property type="term" value="F:methyltransferase activity"/>
    <property type="evidence" value="ECO:0007669"/>
    <property type="project" value="UniProtKB-KW"/>
</dbReference>
<reference evidence="7" key="1">
    <citation type="journal article" date="2023" name="Commun. Biol.">
        <title>Genome analysis of Parmales, the sister group of diatoms, reveals the evolutionary specialization of diatoms from phago-mixotrophs to photoautotrophs.</title>
        <authorList>
            <person name="Ban H."/>
            <person name="Sato S."/>
            <person name="Yoshikawa S."/>
            <person name="Yamada K."/>
            <person name="Nakamura Y."/>
            <person name="Ichinomiya M."/>
            <person name="Sato N."/>
            <person name="Blanc-Mathieu R."/>
            <person name="Endo H."/>
            <person name="Kuwata A."/>
            <person name="Ogata H."/>
        </authorList>
    </citation>
    <scope>NUCLEOTIDE SEQUENCE [LARGE SCALE GENOMIC DNA]</scope>
    <source>
        <strain evidence="7">NIES 3700</strain>
    </source>
</reference>
<dbReference type="OrthoDB" id="333024at2759"/>
<dbReference type="EMBL" id="BRXW01000434">
    <property type="protein sequence ID" value="GMH54481.1"/>
    <property type="molecule type" value="Genomic_DNA"/>
</dbReference>
<dbReference type="InterPro" id="IPR002052">
    <property type="entry name" value="DNA_methylase_N6_adenine_CS"/>
</dbReference>
<dbReference type="PROSITE" id="PS00092">
    <property type="entry name" value="N6_MTASE"/>
    <property type="match status" value="1"/>
</dbReference>
<evidence type="ECO:0000313" key="7">
    <source>
        <dbReference type="Proteomes" id="UP001165122"/>
    </source>
</evidence>
<dbReference type="GO" id="GO:0043527">
    <property type="term" value="C:tRNA methyltransferase complex"/>
    <property type="evidence" value="ECO:0007669"/>
    <property type="project" value="UniProtKB-ARBA"/>
</dbReference>
<name>A0A9W6ZLM0_9STRA</name>
<feature type="domain" description="tRNA (guanine(10)-N(2))-methyltransferase TRMT11 N-terminal" evidence="5">
    <location>
        <begin position="4"/>
        <end position="107"/>
    </location>
</feature>
<keyword evidence="7" id="KW-1185">Reference proteome</keyword>
<accession>A0A9W6ZLM0</accession>
<dbReference type="SUPFAM" id="SSF53335">
    <property type="entry name" value="S-adenosyl-L-methionine-dependent methyltransferases"/>
    <property type="match status" value="1"/>
</dbReference>
<evidence type="ECO:0000313" key="6">
    <source>
        <dbReference type="EMBL" id="GMH54481.1"/>
    </source>
</evidence>
<dbReference type="Pfam" id="PF25904">
    <property type="entry name" value="Tmrp11_N"/>
    <property type="match status" value="1"/>
</dbReference>
<proteinExistence type="predicted"/>
<dbReference type="PIRSF" id="PIRSF017259">
    <property type="entry name" value="tRNA_mtfrase_TRM11"/>
    <property type="match status" value="1"/>
</dbReference>
<dbReference type="GO" id="GO:0003676">
    <property type="term" value="F:nucleic acid binding"/>
    <property type="evidence" value="ECO:0007669"/>
    <property type="project" value="InterPro"/>
</dbReference>
<dbReference type="GO" id="GO:0032259">
    <property type="term" value="P:methylation"/>
    <property type="evidence" value="ECO:0007669"/>
    <property type="project" value="UniProtKB-KW"/>
</dbReference>
<feature type="region of interest" description="Disordered" evidence="3">
    <location>
        <begin position="403"/>
        <end position="450"/>
    </location>
</feature>
<dbReference type="PANTHER" id="PTHR13370:SF3">
    <property type="entry name" value="TRNA (GUANINE(10)-N2)-METHYLTRANSFERASE HOMOLOG"/>
    <property type="match status" value="1"/>
</dbReference>
<dbReference type="InterPro" id="IPR029063">
    <property type="entry name" value="SAM-dependent_MTases_sf"/>
</dbReference>
<comment type="caution">
    <text evidence="6">The sequence shown here is derived from an EMBL/GenBank/DDBJ whole genome shotgun (WGS) entry which is preliminary data.</text>
</comment>
<organism evidence="6 7">
    <name type="scientific">Triparma laevis f. longispina</name>
    <dbReference type="NCBI Taxonomy" id="1714387"/>
    <lineage>
        <taxon>Eukaryota</taxon>
        <taxon>Sar</taxon>
        <taxon>Stramenopiles</taxon>
        <taxon>Ochrophyta</taxon>
        <taxon>Bolidophyceae</taxon>
        <taxon>Parmales</taxon>
        <taxon>Triparmaceae</taxon>
        <taxon>Triparma</taxon>
    </lineage>
</organism>
<gene>
    <name evidence="6" type="ORF">TrLO_g2681</name>
</gene>
<dbReference type="AlphaFoldDB" id="A0A9W6ZLM0"/>
<dbReference type="InterPro" id="IPR000241">
    <property type="entry name" value="RlmKL-like_Mtase"/>
</dbReference>
<feature type="compositionally biased region" description="Basic and acidic residues" evidence="3">
    <location>
        <begin position="431"/>
        <end position="450"/>
    </location>
</feature>
<protein>
    <submittedName>
        <fullName evidence="6">Uncharacterized protein</fullName>
    </submittedName>
</protein>
<evidence type="ECO:0000256" key="2">
    <source>
        <dbReference type="ARBA" id="ARBA00022679"/>
    </source>
</evidence>
<keyword evidence="2" id="KW-0808">Transferase</keyword>
<keyword evidence="1" id="KW-0489">Methyltransferase</keyword>
<dbReference type="InterPro" id="IPR059073">
    <property type="entry name" value="TRMT11_N"/>
</dbReference>
<dbReference type="PANTHER" id="PTHR13370">
    <property type="entry name" value="RNA METHYLASE-RELATED"/>
    <property type="match status" value="1"/>
</dbReference>
<feature type="domain" description="Ribosomal RNA large subunit methyltransferase K/L-like methyltransferase" evidence="4">
    <location>
        <begin position="156"/>
        <end position="274"/>
    </location>
</feature>
<sequence length="450" mass="50696">MLRPFLLCHFPSEEIARSVARSTVLIKHIYKVNSVGGTEEDCVKNSKPFGQSGCTWKVIFDTFASKFPKSSQSTIMHKFIDLHKPPGQVLMKDPTLTMAIIHEYPVGISGAPLYPKHNHKGKPIPENINRPPLSVYFCSLFAQGGRDRVEKYTLKKRTYLGPTSMDNELSLIMCNAGLVKSNSYVFDPFVGTGSILFSASVLGGICVGTDIDTRVLKGKGEGGVMRNFEDSGLPLPEIVRADNSLHSRVFKGEEGFDAIVTDPPYGIRAGARKSGTTKERQKPIPDEHRHDHIPQTQIYPVGDVMADLLTVSARQLKVEGRLVYLIPSLKDFEETDLPTHPCLELEWVCYQPLGLLLGRRMVVMKKVREWKGEKEEEWKNQCWPNGKESADKVEKLREQMALAAAKEREEGEKQGWGAKKQKTKKQRKKEMRNEVEIKKFEDEDNDGNKP</sequence>
<dbReference type="GO" id="GO:0005737">
    <property type="term" value="C:cytoplasm"/>
    <property type="evidence" value="ECO:0007669"/>
    <property type="project" value="TreeGrafter"/>
</dbReference>
<evidence type="ECO:0000256" key="3">
    <source>
        <dbReference type="SAM" id="MobiDB-lite"/>
    </source>
</evidence>
<evidence type="ECO:0000256" key="1">
    <source>
        <dbReference type="ARBA" id="ARBA00022603"/>
    </source>
</evidence>
<feature type="compositionally biased region" description="Basic and acidic residues" evidence="3">
    <location>
        <begin position="276"/>
        <end position="290"/>
    </location>
</feature>
<dbReference type="Proteomes" id="UP001165122">
    <property type="component" value="Unassembled WGS sequence"/>
</dbReference>
<dbReference type="Gene3D" id="3.40.50.150">
    <property type="entry name" value="Vaccinia Virus protein VP39"/>
    <property type="match status" value="1"/>
</dbReference>